<proteinExistence type="predicted"/>
<protein>
    <submittedName>
        <fullName evidence="2">Transmembrane domain-containing protein</fullName>
    </submittedName>
</protein>
<feature type="transmembrane region" description="Helical" evidence="1">
    <location>
        <begin position="172"/>
        <end position="189"/>
    </location>
</feature>
<feature type="transmembrane region" description="Helical" evidence="1">
    <location>
        <begin position="274"/>
        <end position="294"/>
    </location>
</feature>
<gene>
    <name evidence="2" type="ORF">TPC1_15131</name>
</gene>
<feature type="transmembrane region" description="Helical" evidence="1">
    <location>
        <begin position="210"/>
        <end position="230"/>
    </location>
</feature>
<dbReference type="EMBL" id="GDID01003801">
    <property type="protein sequence ID" value="JAP92805.1"/>
    <property type="molecule type" value="Transcribed_RNA"/>
</dbReference>
<sequence>MVKIKMIALTMRICGGSAAFLFAKGWGFYPASSVGGNQEQKKVFSHAYMQVVMIFLGEAFVGLIPIIQKHKQKIHAKQLIFFVVPAILDGFAQSFSNMGIGGQLISVQQIFRLATILFDAPLSLYNSKHREIFMRSQSKFQSLFLLFLTFLITGVSSVGLTSEKQPDSGSTLLSLTYVLISCVFSALYGQATKVYDHIQMHQLTKQSLEAVVGLVLYLIIGLPILGGLKIENPSDWLYQHGTYYILLNQLMFLVSVFFVTLAGYLSSKEDQQHFMLVEALRPLLIMAVSIACGFEKFDSTWTIVSLCCQILLAMGYWLYFENQNKSEQLKDIEQRDVQEINRTELLQ</sequence>
<dbReference type="AlphaFoldDB" id="A0A146KAQ5"/>
<keyword evidence="1" id="KW-0472">Membrane</keyword>
<organism evidence="2">
    <name type="scientific">Trepomonas sp. PC1</name>
    <dbReference type="NCBI Taxonomy" id="1076344"/>
    <lineage>
        <taxon>Eukaryota</taxon>
        <taxon>Metamonada</taxon>
        <taxon>Diplomonadida</taxon>
        <taxon>Hexamitidae</taxon>
        <taxon>Hexamitinae</taxon>
        <taxon>Trepomonas</taxon>
    </lineage>
</organism>
<feature type="transmembrane region" description="Helical" evidence="1">
    <location>
        <begin position="79"/>
        <end position="96"/>
    </location>
</feature>
<feature type="non-terminal residue" evidence="2">
    <location>
        <position position="347"/>
    </location>
</feature>
<evidence type="ECO:0000313" key="2">
    <source>
        <dbReference type="EMBL" id="JAP92805.1"/>
    </source>
</evidence>
<accession>A0A146KAQ5</accession>
<evidence type="ECO:0000256" key="1">
    <source>
        <dbReference type="SAM" id="Phobius"/>
    </source>
</evidence>
<keyword evidence="1" id="KW-1133">Transmembrane helix</keyword>
<reference evidence="2" key="1">
    <citation type="submission" date="2015-07" db="EMBL/GenBank/DDBJ databases">
        <title>Adaptation to a free-living lifestyle via gene acquisitions in the diplomonad Trepomonas sp. PC1.</title>
        <authorList>
            <person name="Xu F."/>
            <person name="Jerlstrom-Hultqvist J."/>
            <person name="Kolisko M."/>
            <person name="Simpson A.G.B."/>
            <person name="Roger A.J."/>
            <person name="Svard S.G."/>
            <person name="Andersson J.O."/>
        </authorList>
    </citation>
    <scope>NUCLEOTIDE SEQUENCE</scope>
    <source>
        <strain evidence="2">PC1</strain>
    </source>
</reference>
<feature type="transmembrane region" description="Helical" evidence="1">
    <location>
        <begin position="43"/>
        <end position="67"/>
    </location>
</feature>
<feature type="transmembrane region" description="Helical" evidence="1">
    <location>
        <begin position="102"/>
        <end position="122"/>
    </location>
</feature>
<feature type="transmembrane region" description="Helical" evidence="1">
    <location>
        <begin position="300"/>
        <end position="320"/>
    </location>
</feature>
<feature type="transmembrane region" description="Helical" evidence="1">
    <location>
        <begin position="242"/>
        <end position="262"/>
    </location>
</feature>
<name>A0A146KAQ5_9EUKA</name>
<feature type="transmembrane region" description="Helical" evidence="1">
    <location>
        <begin position="143"/>
        <end position="160"/>
    </location>
</feature>
<keyword evidence="1 2" id="KW-0812">Transmembrane</keyword>